<feature type="transmembrane region" description="Helical" evidence="6">
    <location>
        <begin position="81"/>
        <end position="99"/>
    </location>
</feature>
<dbReference type="AlphaFoldDB" id="A0A5S3XSS6"/>
<evidence type="ECO:0000313" key="9">
    <source>
        <dbReference type="Proteomes" id="UP000305730"/>
    </source>
</evidence>
<feature type="transmembrane region" description="Helical" evidence="6">
    <location>
        <begin position="294"/>
        <end position="313"/>
    </location>
</feature>
<dbReference type="InterPro" id="IPR002781">
    <property type="entry name" value="TM_pro_TauE-like"/>
</dbReference>
<feature type="transmembrane region" description="Helical" evidence="6">
    <location>
        <begin position="267"/>
        <end position="288"/>
    </location>
</feature>
<dbReference type="EMBL" id="PNCK01000018">
    <property type="protein sequence ID" value="TMP45238.1"/>
    <property type="molecule type" value="Genomic_DNA"/>
</dbReference>
<feature type="transmembrane region" description="Helical" evidence="6">
    <location>
        <begin position="12"/>
        <end position="31"/>
    </location>
</feature>
<dbReference type="Proteomes" id="UP000307706">
    <property type="component" value="Unassembled WGS sequence"/>
</dbReference>
<feature type="transmembrane region" description="Helical" evidence="6">
    <location>
        <begin position="43"/>
        <end position="69"/>
    </location>
</feature>
<evidence type="ECO:0000256" key="5">
    <source>
        <dbReference type="ARBA" id="ARBA00023136"/>
    </source>
</evidence>
<sequence length="338" mass="37223">MLNIKPGIQRLYWSAFFVGLLFWTSNYYLYFNFEQLTSSWQTGLTMLFGSFVAGSTPLGGGAVAFPILTKVLAVPAEDAKVFSLFIQSIGMSFATLFFISKKIEIDWKTLSYALTFSVLGQFACLFINIESGLVIKHIYTCFLLLVAIILLDSFTHPPRTHALIFARKKLATAAFIGGLISGFLGAGADTLLFFYYVILMKQPAKKVIPTTVALMAANAIIGSILILSSNYVPSSFVITSWFFAAPIVALGAPLGGLIMTKLPPKSILAMVIFIIALEAVTTLILLPLNWLEASIVYSLLGLLLLKIKVEIFFTRYKPRLQNIITSTGLISRRFPPKL</sequence>
<evidence type="ECO:0000313" key="8">
    <source>
        <dbReference type="EMBL" id="TMP61381.1"/>
    </source>
</evidence>
<evidence type="ECO:0000313" key="10">
    <source>
        <dbReference type="Proteomes" id="UP000307706"/>
    </source>
</evidence>
<evidence type="ECO:0000256" key="2">
    <source>
        <dbReference type="ARBA" id="ARBA00009142"/>
    </source>
</evidence>
<dbReference type="GO" id="GO:0005886">
    <property type="term" value="C:plasma membrane"/>
    <property type="evidence" value="ECO:0007669"/>
    <property type="project" value="UniProtKB-SubCell"/>
</dbReference>
<reference evidence="9 10" key="2">
    <citation type="submission" date="2019-06" db="EMBL/GenBank/DDBJ databases">
        <title>Co-occurence of chitin degradation, pigmentation and bioactivity in marine Pseudoalteromonas.</title>
        <authorList>
            <person name="Sonnenschein E.C."/>
            <person name="Bech P.K."/>
        </authorList>
    </citation>
    <scope>NUCLEOTIDE SEQUENCE [LARGE SCALE GENOMIC DNA]</scope>
    <source>
        <strain evidence="10">S2231</strain>
        <strain evidence="9">S2233</strain>
    </source>
</reference>
<dbReference type="OrthoDB" id="128686at2"/>
<dbReference type="PANTHER" id="PTHR31154">
    <property type="entry name" value="MEMBRANE TRANSPORTER PROTEIN"/>
    <property type="match status" value="1"/>
</dbReference>
<reference evidence="9 10" key="1">
    <citation type="submission" date="2017-12" db="EMBL/GenBank/DDBJ databases">
        <authorList>
            <person name="Paulsen S."/>
            <person name="Gram L.K."/>
        </authorList>
    </citation>
    <scope>NUCLEOTIDE SEQUENCE [LARGE SCALE GENOMIC DNA]</scope>
    <source>
        <strain evidence="8 10">S2231</strain>
        <strain evidence="7 9">S2233</strain>
    </source>
</reference>
<reference evidence="8" key="3">
    <citation type="submission" date="2019-09" db="EMBL/GenBank/DDBJ databases">
        <title>Co-occurence of chitin degradation, pigmentation and bioactivity in marine Pseudoalteromonas.</title>
        <authorList>
            <person name="Sonnenschein E.C."/>
            <person name="Bech P.K."/>
        </authorList>
    </citation>
    <scope>NUCLEOTIDE SEQUENCE</scope>
    <source>
        <strain evidence="8">S2231</strain>
        <strain evidence="7">S2233</strain>
    </source>
</reference>
<dbReference type="EMBL" id="PNCL01000016">
    <property type="protein sequence ID" value="TMP61381.1"/>
    <property type="molecule type" value="Genomic_DNA"/>
</dbReference>
<gene>
    <name evidence="8" type="ORF">CWB96_03590</name>
    <name evidence="7" type="ORF">CWB97_05420</name>
</gene>
<comment type="caution">
    <text evidence="6">Lacks conserved residue(s) required for the propagation of feature annotation.</text>
</comment>
<protein>
    <recommendedName>
        <fullName evidence="6">Probable membrane transporter protein</fullName>
    </recommendedName>
</protein>
<keyword evidence="9" id="KW-1185">Reference proteome</keyword>
<dbReference type="Proteomes" id="UP000305730">
    <property type="component" value="Unassembled WGS sequence"/>
</dbReference>
<evidence type="ECO:0000256" key="1">
    <source>
        <dbReference type="ARBA" id="ARBA00004141"/>
    </source>
</evidence>
<comment type="similarity">
    <text evidence="2 6">Belongs to the 4-toluene sulfonate uptake permease (TSUP) (TC 2.A.102) family.</text>
</comment>
<feature type="transmembrane region" description="Helical" evidence="6">
    <location>
        <begin position="175"/>
        <end position="199"/>
    </location>
</feature>
<feature type="transmembrane region" description="Helical" evidence="6">
    <location>
        <begin position="238"/>
        <end position="260"/>
    </location>
</feature>
<feature type="transmembrane region" description="Helical" evidence="6">
    <location>
        <begin position="211"/>
        <end position="232"/>
    </location>
</feature>
<feature type="transmembrane region" description="Helical" evidence="6">
    <location>
        <begin position="111"/>
        <end position="129"/>
    </location>
</feature>
<feature type="transmembrane region" description="Helical" evidence="6">
    <location>
        <begin position="138"/>
        <end position="155"/>
    </location>
</feature>
<keyword evidence="4 6" id="KW-1133">Transmembrane helix</keyword>
<evidence type="ECO:0000256" key="6">
    <source>
        <dbReference type="RuleBase" id="RU363041"/>
    </source>
</evidence>
<keyword evidence="5 6" id="KW-0472">Membrane</keyword>
<dbReference type="PANTHER" id="PTHR31154:SF4">
    <property type="entry name" value="MEMBRANE TRANSPORTER PROTEIN"/>
    <property type="match status" value="1"/>
</dbReference>
<comment type="subcellular location">
    <subcellularLocation>
        <location evidence="6">Cell membrane</location>
        <topology evidence="6">Multi-pass membrane protein</topology>
    </subcellularLocation>
    <subcellularLocation>
        <location evidence="1">Membrane</location>
        <topology evidence="1">Multi-pass membrane protein</topology>
    </subcellularLocation>
</comment>
<dbReference type="RefSeq" id="WP_138595529.1">
    <property type="nucleotide sequence ID" value="NZ_PNCK01000018.1"/>
</dbReference>
<name>A0A5S3XSS6_9GAMM</name>
<evidence type="ECO:0000256" key="4">
    <source>
        <dbReference type="ARBA" id="ARBA00022989"/>
    </source>
</evidence>
<evidence type="ECO:0000313" key="7">
    <source>
        <dbReference type="EMBL" id="TMP45238.1"/>
    </source>
</evidence>
<organism evidence="8 10">
    <name type="scientific">Pseudoalteromonas citrea</name>
    <dbReference type="NCBI Taxonomy" id="43655"/>
    <lineage>
        <taxon>Bacteria</taxon>
        <taxon>Pseudomonadati</taxon>
        <taxon>Pseudomonadota</taxon>
        <taxon>Gammaproteobacteria</taxon>
        <taxon>Alteromonadales</taxon>
        <taxon>Pseudoalteromonadaceae</taxon>
        <taxon>Pseudoalteromonas</taxon>
    </lineage>
</organism>
<proteinExistence type="inferred from homology"/>
<comment type="caution">
    <text evidence="8">The sequence shown here is derived from an EMBL/GenBank/DDBJ whole genome shotgun (WGS) entry which is preliminary data.</text>
</comment>
<keyword evidence="6" id="KW-1003">Cell membrane</keyword>
<keyword evidence="3 6" id="KW-0812">Transmembrane</keyword>
<dbReference type="Pfam" id="PF01925">
    <property type="entry name" value="TauE"/>
    <property type="match status" value="1"/>
</dbReference>
<evidence type="ECO:0000256" key="3">
    <source>
        <dbReference type="ARBA" id="ARBA00022692"/>
    </source>
</evidence>
<accession>A0A5S3XSS6</accession>